<dbReference type="AlphaFoldDB" id="A0AAV7P4Y6"/>
<dbReference type="EMBL" id="JANPWB010000011">
    <property type="protein sequence ID" value="KAJ1121653.1"/>
    <property type="molecule type" value="Genomic_DNA"/>
</dbReference>
<sequence length="79" mass="8277">MEASTLQLVDSSGEGRGLVDNSTAALSQANGGIQEGAGLEKTLPLTQSDKKTEAVNERWFVLEAAVLTPMADDFHASTV</sequence>
<accession>A0AAV7P4Y6</accession>
<feature type="compositionally biased region" description="Polar residues" evidence="1">
    <location>
        <begin position="1"/>
        <end position="10"/>
    </location>
</feature>
<evidence type="ECO:0000256" key="1">
    <source>
        <dbReference type="SAM" id="MobiDB-lite"/>
    </source>
</evidence>
<feature type="region of interest" description="Disordered" evidence="1">
    <location>
        <begin position="1"/>
        <end position="23"/>
    </location>
</feature>
<gene>
    <name evidence="2" type="ORF">NDU88_000173</name>
</gene>
<protein>
    <submittedName>
        <fullName evidence="2">Uncharacterized protein</fullName>
    </submittedName>
</protein>
<proteinExistence type="predicted"/>
<keyword evidence="3" id="KW-1185">Reference proteome</keyword>
<evidence type="ECO:0000313" key="3">
    <source>
        <dbReference type="Proteomes" id="UP001066276"/>
    </source>
</evidence>
<name>A0AAV7P4Y6_PLEWA</name>
<comment type="caution">
    <text evidence="2">The sequence shown here is derived from an EMBL/GenBank/DDBJ whole genome shotgun (WGS) entry which is preliminary data.</text>
</comment>
<reference evidence="2" key="1">
    <citation type="journal article" date="2022" name="bioRxiv">
        <title>Sequencing and chromosome-scale assembly of the giantPleurodeles waltlgenome.</title>
        <authorList>
            <person name="Brown T."/>
            <person name="Elewa A."/>
            <person name="Iarovenko S."/>
            <person name="Subramanian E."/>
            <person name="Araus A.J."/>
            <person name="Petzold A."/>
            <person name="Susuki M."/>
            <person name="Suzuki K.-i.T."/>
            <person name="Hayashi T."/>
            <person name="Toyoda A."/>
            <person name="Oliveira C."/>
            <person name="Osipova E."/>
            <person name="Leigh N.D."/>
            <person name="Simon A."/>
            <person name="Yun M.H."/>
        </authorList>
    </citation>
    <scope>NUCLEOTIDE SEQUENCE</scope>
    <source>
        <strain evidence="2">20211129_DDA</strain>
        <tissue evidence="2">Liver</tissue>
    </source>
</reference>
<dbReference type="Proteomes" id="UP001066276">
    <property type="component" value="Chromosome 7"/>
</dbReference>
<organism evidence="2 3">
    <name type="scientific">Pleurodeles waltl</name>
    <name type="common">Iberian ribbed newt</name>
    <dbReference type="NCBI Taxonomy" id="8319"/>
    <lineage>
        <taxon>Eukaryota</taxon>
        <taxon>Metazoa</taxon>
        <taxon>Chordata</taxon>
        <taxon>Craniata</taxon>
        <taxon>Vertebrata</taxon>
        <taxon>Euteleostomi</taxon>
        <taxon>Amphibia</taxon>
        <taxon>Batrachia</taxon>
        <taxon>Caudata</taxon>
        <taxon>Salamandroidea</taxon>
        <taxon>Salamandridae</taxon>
        <taxon>Pleurodelinae</taxon>
        <taxon>Pleurodeles</taxon>
    </lineage>
</organism>
<evidence type="ECO:0000313" key="2">
    <source>
        <dbReference type="EMBL" id="KAJ1121653.1"/>
    </source>
</evidence>